<name>A0AAD7BA57_9AGAR</name>
<dbReference type="AlphaFoldDB" id="A0AAD7BA57"/>
<comment type="caution">
    <text evidence="2">The sequence shown here is derived from an EMBL/GenBank/DDBJ whole genome shotgun (WGS) entry which is preliminary data.</text>
</comment>
<dbReference type="EMBL" id="JARKIF010000025">
    <property type="protein sequence ID" value="KAJ7614794.1"/>
    <property type="molecule type" value="Genomic_DNA"/>
</dbReference>
<organism evidence="2 3">
    <name type="scientific">Roridomyces roridus</name>
    <dbReference type="NCBI Taxonomy" id="1738132"/>
    <lineage>
        <taxon>Eukaryota</taxon>
        <taxon>Fungi</taxon>
        <taxon>Dikarya</taxon>
        <taxon>Basidiomycota</taxon>
        <taxon>Agaricomycotina</taxon>
        <taxon>Agaricomycetes</taxon>
        <taxon>Agaricomycetidae</taxon>
        <taxon>Agaricales</taxon>
        <taxon>Marasmiineae</taxon>
        <taxon>Mycenaceae</taxon>
        <taxon>Roridomyces</taxon>
    </lineage>
</organism>
<evidence type="ECO:0000313" key="3">
    <source>
        <dbReference type="Proteomes" id="UP001221142"/>
    </source>
</evidence>
<sequence>MSIHSWAFETQTPEAVASDLPLPKRTLDGTLTVIIHTDSTTLELLFVLSSPFTSTGDRWMGMSQEYSIQVCVRPQLIFVKSLYPADFPSLRAPSRWRPQRLDDLLPEFRSDFASRGHGHEAGTRAALAAPYSFAFVPSHPALIPTLTLITSATGLALQRVYGVCGRIPSPGSTNLAMPLHAANDQEEEAASAAQIPPSTLPDPAHATQSTCLPSRRLRLRTRRVIRRCRSLHPQVLRLQPALPLLLVASLHQHPLTLITPPRDSRIAGSLWPPPRGGNCFDDAELRFCSWYRVDAAHSTTPFFPSAAGDSLI</sequence>
<accession>A0AAD7BA57</accession>
<reference evidence="2" key="1">
    <citation type="submission" date="2023-03" db="EMBL/GenBank/DDBJ databases">
        <title>Massive genome expansion in bonnet fungi (Mycena s.s.) driven by repeated elements and novel gene families across ecological guilds.</title>
        <authorList>
            <consortium name="Lawrence Berkeley National Laboratory"/>
            <person name="Harder C.B."/>
            <person name="Miyauchi S."/>
            <person name="Viragh M."/>
            <person name="Kuo A."/>
            <person name="Thoen E."/>
            <person name="Andreopoulos B."/>
            <person name="Lu D."/>
            <person name="Skrede I."/>
            <person name="Drula E."/>
            <person name="Henrissat B."/>
            <person name="Morin E."/>
            <person name="Kohler A."/>
            <person name="Barry K."/>
            <person name="LaButti K."/>
            <person name="Morin E."/>
            <person name="Salamov A."/>
            <person name="Lipzen A."/>
            <person name="Mereny Z."/>
            <person name="Hegedus B."/>
            <person name="Baldrian P."/>
            <person name="Stursova M."/>
            <person name="Weitz H."/>
            <person name="Taylor A."/>
            <person name="Grigoriev I.V."/>
            <person name="Nagy L.G."/>
            <person name="Martin F."/>
            <person name="Kauserud H."/>
        </authorList>
    </citation>
    <scope>NUCLEOTIDE SEQUENCE</scope>
    <source>
        <strain evidence="2">9284</strain>
    </source>
</reference>
<gene>
    <name evidence="2" type="ORF">FB45DRAFT_1035588</name>
</gene>
<dbReference type="Proteomes" id="UP001221142">
    <property type="component" value="Unassembled WGS sequence"/>
</dbReference>
<evidence type="ECO:0000256" key="1">
    <source>
        <dbReference type="SAM" id="MobiDB-lite"/>
    </source>
</evidence>
<keyword evidence="3" id="KW-1185">Reference proteome</keyword>
<proteinExistence type="predicted"/>
<protein>
    <submittedName>
        <fullName evidence="2">Uncharacterized protein</fullName>
    </submittedName>
</protein>
<evidence type="ECO:0000313" key="2">
    <source>
        <dbReference type="EMBL" id="KAJ7614794.1"/>
    </source>
</evidence>
<feature type="region of interest" description="Disordered" evidence="1">
    <location>
        <begin position="183"/>
        <end position="209"/>
    </location>
</feature>